<accession>A0ABR2TTW5</accession>
<proteinExistence type="predicted"/>
<name>A0ABR2TTW5_9ROSI</name>
<comment type="caution">
    <text evidence="1">The sequence shown here is derived from an EMBL/GenBank/DDBJ whole genome shotgun (WGS) entry which is preliminary data.</text>
</comment>
<evidence type="ECO:0000313" key="2">
    <source>
        <dbReference type="Proteomes" id="UP001396334"/>
    </source>
</evidence>
<organism evidence="1 2">
    <name type="scientific">Hibiscus sabdariffa</name>
    <name type="common">roselle</name>
    <dbReference type="NCBI Taxonomy" id="183260"/>
    <lineage>
        <taxon>Eukaryota</taxon>
        <taxon>Viridiplantae</taxon>
        <taxon>Streptophyta</taxon>
        <taxon>Embryophyta</taxon>
        <taxon>Tracheophyta</taxon>
        <taxon>Spermatophyta</taxon>
        <taxon>Magnoliopsida</taxon>
        <taxon>eudicotyledons</taxon>
        <taxon>Gunneridae</taxon>
        <taxon>Pentapetalae</taxon>
        <taxon>rosids</taxon>
        <taxon>malvids</taxon>
        <taxon>Malvales</taxon>
        <taxon>Malvaceae</taxon>
        <taxon>Malvoideae</taxon>
        <taxon>Hibiscus</taxon>
    </lineage>
</organism>
<evidence type="ECO:0000313" key="1">
    <source>
        <dbReference type="EMBL" id="KAK9040946.1"/>
    </source>
</evidence>
<sequence>MDARRIPGLVKCIEDYQPYPPDLEQLALNEDSNINEVIKNHSLDAIAESGQVEQSITQRFKSTVVSPLREDGEDGKESNANLKSINAIDCVSSKSHEKRDSEAILDTSLSIENKEEVTKNGMLKLGVNPIQPK</sequence>
<protein>
    <submittedName>
        <fullName evidence="1">Uncharacterized protein</fullName>
    </submittedName>
</protein>
<dbReference type="Proteomes" id="UP001396334">
    <property type="component" value="Unassembled WGS sequence"/>
</dbReference>
<dbReference type="EMBL" id="JBBPBN010000004">
    <property type="protein sequence ID" value="KAK9040946.1"/>
    <property type="molecule type" value="Genomic_DNA"/>
</dbReference>
<keyword evidence="2" id="KW-1185">Reference proteome</keyword>
<gene>
    <name evidence="1" type="ORF">V6N11_016079</name>
</gene>
<reference evidence="1 2" key="1">
    <citation type="journal article" date="2024" name="G3 (Bethesda)">
        <title>Genome assembly of Hibiscus sabdariffa L. provides insights into metabolisms of medicinal natural products.</title>
        <authorList>
            <person name="Kim T."/>
        </authorList>
    </citation>
    <scope>NUCLEOTIDE SEQUENCE [LARGE SCALE GENOMIC DNA]</scope>
    <source>
        <strain evidence="1">TK-2024</strain>
        <tissue evidence="1">Old leaves</tissue>
    </source>
</reference>